<dbReference type="EMBL" id="CP023737">
    <property type="protein sequence ID" value="ATQ68935.1"/>
    <property type="molecule type" value="Genomic_DNA"/>
</dbReference>
<organism evidence="3 4">
    <name type="scientific">Methylosinus trichosporium (strain ATCC 35070 / NCIMB 11131 / UNIQEM 75 / OB3b)</name>
    <dbReference type="NCBI Taxonomy" id="595536"/>
    <lineage>
        <taxon>Bacteria</taxon>
        <taxon>Pseudomonadati</taxon>
        <taxon>Pseudomonadota</taxon>
        <taxon>Alphaproteobacteria</taxon>
        <taxon>Hyphomicrobiales</taxon>
        <taxon>Methylocystaceae</taxon>
        <taxon>Methylosinus</taxon>
    </lineage>
</organism>
<keyword evidence="4" id="KW-1185">Reference proteome</keyword>
<dbReference type="GO" id="GO:0019867">
    <property type="term" value="C:outer membrane"/>
    <property type="evidence" value="ECO:0007669"/>
    <property type="project" value="InterPro"/>
</dbReference>
<dbReference type="AlphaFoldDB" id="A0A2D2D1P4"/>
<dbReference type="STRING" id="595536.GCA_000178815_02299"/>
<feature type="chain" id="PRO_5013837308" evidence="2">
    <location>
        <begin position="24"/>
        <end position="278"/>
    </location>
</feature>
<protein>
    <submittedName>
        <fullName evidence="3">OmpW family protein</fullName>
    </submittedName>
</protein>
<dbReference type="PANTHER" id="PTHR36920">
    <property type="match status" value="1"/>
</dbReference>
<dbReference type="GO" id="GO:0055085">
    <property type="term" value="P:transmembrane transport"/>
    <property type="evidence" value="ECO:0007669"/>
    <property type="project" value="TreeGrafter"/>
</dbReference>
<evidence type="ECO:0000256" key="1">
    <source>
        <dbReference type="ARBA" id="ARBA00009330"/>
    </source>
</evidence>
<dbReference type="SUPFAM" id="SSF56925">
    <property type="entry name" value="OMPA-like"/>
    <property type="match status" value="1"/>
</dbReference>
<dbReference type="Gene3D" id="2.40.160.20">
    <property type="match status" value="1"/>
</dbReference>
<name>A0A2D2D1P4_METT3</name>
<dbReference type="InterPro" id="IPR005618">
    <property type="entry name" value="OMPW"/>
</dbReference>
<reference evidence="4" key="1">
    <citation type="submission" date="2017-10" db="EMBL/GenBank/DDBJ databases">
        <title>Completed PacBio SMRT sequence of Methylosinus trichosporium OB3b reveals presence of a third large plasmid.</title>
        <authorList>
            <person name="Charles T.C."/>
            <person name="Lynch M.D.J."/>
            <person name="Heil J.R."/>
            <person name="Cheng J."/>
        </authorList>
    </citation>
    <scope>NUCLEOTIDE SEQUENCE [LARGE SCALE GENOMIC DNA]</scope>
    <source>
        <strain evidence="4">OB3b</strain>
    </source>
</reference>
<comment type="similarity">
    <text evidence="1">Belongs to the OmpW/AlkL family.</text>
</comment>
<feature type="signal peptide" evidence="2">
    <location>
        <begin position="1"/>
        <end position="23"/>
    </location>
</feature>
<proteinExistence type="inferred from homology"/>
<dbReference type="RefSeq" id="WP_003611886.1">
    <property type="nucleotide sequence ID" value="NZ_ADVE02000001.1"/>
</dbReference>
<evidence type="ECO:0000256" key="2">
    <source>
        <dbReference type="SAM" id="SignalP"/>
    </source>
</evidence>
<dbReference type="InterPro" id="IPR011250">
    <property type="entry name" value="OMP/PagP_B-barrel"/>
</dbReference>
<accession>A0A2D2D1P4</accession>
<gene>
    <name evidence="3" type="ORF">CQW49_14360</name>
</gene>
<dbReference type="KEGG" id="mtw:CQW49_14360"/>
<evidence type="ECO:0000313" key="3">
    <source>
        <dbReference type="EMBL" id="ATQ68935.1"/>
    </source>
</evidence>
<dbReference type="PANTHER" id="PTHR36920:SF1">
    <property type="entry name" value="OUTER MEMBRANE PROTEIN W"/>
    <property type="match status" value="1"/>
</dbReference>
<dbReference type="Proteomes" id="UP000230709">
    <property type="component" value="Chromosome"/>
</dbReference>
<sequence length="278" mass="29450">MRALLRGALAALMSGAMGAAAYAADLGALKEPPPPPPPAFDTYQPFQIRVRASAIVPDSGGATVYDRLGLVLPSVGLSAGAGSVVPGATTSISWSVVPELDVSYYLTKNIAIEAICCISRQHVQGTGTLYGASLARTWVFPPSLILQYHFTNFGAFQPYVGVGVNYTAYFSEAGNNLWWLNTPSAGVLPATFTSLSITPSWGVVGQVGFDYMFTENFGFNVDLKRILMEPNAHGVINVPGTAIYVPIDAKVNIDPWIASVGLTFRFGAGLVPPVLAKY</sequence>
<dbReference type="Pfam" id="PF03922">
    <property type="entry name" value="OmpW"/>
    <property type="match status" value="1"/>
</dbReference>
<evidence type="ECO:0000313" key="4">
    <source>
        <dbReference type="Proteomes" id="UP000230709"/>
    </source>
</evidence>
<keyword evidence="2" id="KW-0732">Signal</keyword>